<evidence type="ECO:0000256" key="1">
    <source>
        <dbReference type="SAM" id="Phobius"/>
    </source>
</evidence>
<evidence type="ECO:0000313" key="3">
    <source>
        <dbReference type="Proteomes" id="UP000712600"/>
    </source>
</evidence>
<dbReference type="EMBL" id="QGKX02000095">
    <property type="protein sequence ID" value="KAF3573643.1"/>
    <property type="molecule type" value="Genomic_DNA"/>
</dbReference>
<gene>
    <name evidence="2" type="ORF">F2Q69_00059544</name>
</gene>
<proteinExistence type="predicted"/>
<name>A0A8S9RL58_BRACR</name>
<accession>A0A8S9RL58</accession>
<keyword evidence="1" id="KW-1133">Transmembrane helix</keyword>
<reference evidence="2" key="1">
    <citation type="submission" date="2019-12" db="EMBL/GenBank/DDBJ databases">
        <title>Genome sequencing and annotation of Brassica cretica.</title>
        <authorList>
            <person name="Studholme D.J."/>
            <person name="Sarris P."/>
        </authorList>
    </citation>
    <scope>NUCLEOTIDE SEQUENCE</scope>
    <source>
        <strain evidence="2">PFS-109/04</strain>
        <tissue evidence="2">Leaf</tissue>
    </source>
</reference>
<sequence>MTNASVMISTVDRIIAFNGDLFSSAFVSASSAFVVLWFVELASDWLLVQLRPYGERDDGVPVASRTMLSRLPYDERDGAIPARYMASGKVLFRFVIWRAGRCCPDSPYGELVKAEVESLLSSGDSDGWGMMVGLFLISLFFSRKLLAKRLDRPA</sequence>
<evidence type="ECO:0000313" key="2">
    <source>
        <dbReference type="EMBL" id="KAF3573643.1"/>
    </source>
</evidence>
<comment type="caution">
    <text evidence="2">The sequence shown here is derived from an EMBL/GenBank/DDBJ whole genome shotgun (WGS) entry which is preliminary data.</text>
</comment>
<dbReference type="Proteomes" id="UP000712600">
    <property type="component" value="Unassembled WGS sequence"/>
</dbReference>
<protein>
    <submittedName>
        <fullName evidence="2">Uncharacterized protein</fullName>
    </submittedName>
</protein>
<feature type="transmembrane region" description="Helical" evidence="1">
    <location>
        <begin position="128"/>
        <end position="146"/>
    </location>
</feature>
<keyword evidence="1" id="KW-0812">Transmembrane</keyword>
<keyword evidence="1" id="KW-0472">Membrane</keyword>
<feature type="transmembrane region" description="Helical" evidence="1">
    <location>
        <begin position="21"/>
        <end position="39"/>
    </location>
</feature>
<organism evidence="2 3">
    <name type="scientific">Brassica cretica</name>
    <name type="common">Mustard</name>
    <dbReference type="NCBI Taxonomy" id="69181"/>
    <lineage>
        <taxon>Eukaryota</taxon>
        <taxon>Viridiplantae</taxon>
        <taxon>Streptophyta</taxon>
        <taxon>Embryophyta</taxon>
        <taxon>Tracheophyta</taxon>
        <taxon>Spermatophyta</taxon>
        <taxon>Magnoliopsida</taxon>
        <taxon>eudicotyledons</taxon>
        <taxon>Gunneridae</taxon>
        <taxon>Pentapetalae</taxon>
        <taxon>rosids</taxon>
        <taxon>malvids</taxon>
        <taxon>Brassicales</taxon>
        <taxon>Brassicaceae</taxon>
        <taxon>Brassiceae</taxon>
        <taxon>Brassica</taxon>
    </lineage>
</organism>
<dbReference type="AlphaFoldDB" id="A0A8S9RL58"/>